<dbReference type="RefSeq" id="XP_041219108.1">
    <property type="nucleotide sequence ID" value="XM_041373296.1"/>
</dbReference>
<dbReference type="GeneID" id="64667594"/>
<proteinExistence type="predicted"/>
<evidence type="ECO:0000313" key="2">
    <source>
        <dbReference type="Proteomes" id="UP001195769"/>
    </source>
</evidence>
<dbReference type="Proteomes" id="UP001195769">
    <property type="component" value="Unassembled WGS sequence"/>
</dbReference>
<feature type="non-terminal residue" evidence="1">
    <location>
        <position position="1"/>
    </location>
</feature>
<dbReference type="AlphaFoldDB" id="A0AAD4HEG7"/>
<evidence type="ECO:0000313" key="1">
    <source>
        <dbReference type="EMBL" id="KAG1893532.1"/>
    </source>
</evidence>
<gene>
    <name evidence="1" type="ORF">F5891DRAFT_891137</name>
</gene>
<sequence length="80" mass="8958">VCAVCLGRHNHSFIECPADRLWDNFYPTVSKRVAKQLLIRSSDKPLCMDWQQGKSCPARSHDEKHLCSGCLSLSHGAQSC</sequence>
<protein>
    <submittedName>
        <fullName evidence="1">Uncharacterized protein</fullName>
    </submittedName>
</protein>
<reference evidence="1" key="1">
    <citation type="journal article" date="2020" name="New Phytol.">
        <title>Comparative genomics reveals dynamic genome evolution in host specialist ectomycorrhizal fungi.</title>
        <authorList>
            <person name="Lofgren L.A."/>
            <person name="Nguyen N.H."/>
            <person name="Vilgalys R."/>
            <person name="Ruytinx J."/>
            <person name="Liao H.L."/>
            <person name="Branco S."/>
            <person name="Kuo A."/>
            <person name="LaButti K."/>
            <person name="Lipzen A."/>
            <person name="Andreopoulos W."/>
            <person name="Pangilinan J."/>
            <person name="Riley R."/>
            <person name="Hundley H."/>
            <person name="Na H."/>
            <person name="Barry K."/>
            <person name="Grigoriev I.V."/>
            <person name="Stajich J.E."/>
            <person name="Kennedy P.G."/>
        </authorList>
    </citation>
    <scope>NUCLEOTIDE SEQUENCE</scope>
    <source>
        <strain evidence="1">FC203</strain>
    </source>
</reference>
<comment type="caution">
    <text evidence="1">The sequence shown here is derived from an EMBL/GenBank/DDBJ whole genome shotgun (WGS) entry which is preliminary data.</text>
</comment>
<dbReference type="EMBL" id="JABBWK010000097">
    <property type="protein sequence ID" value="KAG1893532.1"/>
    <property type="molecule type" value="Genomic_DNA"/>
</dbReference>
<organism evidence="1 2">
    <name type="scientific">Suillus fuscotomentosus</name>
    <dbReference type="NCBI Taxonomy" id="1912939"/>
    <lineage>
        <taxon>Eukaryota</taxon>
        <taxon>Fungi</taxon>
        <taxon>Dikarya</taxon>
        <taxon>Basidiomycota</taxon>
        <taxon>Agaricomycotina</taxon>
        <taxon>Agaricomycetes</taxon>
        <taxon>Agaricomycetidae</taxon>
        <taxon>Boletales</taxon>
        <taxon>Suillineae</taxon>
        <taxon>Suillaceae</taxon>
        <taxon>Suillus</taxon>
    </lineage>
</organism>
<keyword evidence="2" id="KW-1185">Reference proteome</keyword>
<name>A0AAD4HEG7_9AGAM</name>
<accession>A0AAD4HEG7</accession>
<feature type="non-terminal residue" evidence="1">
    <location>
        <position position="80"/>
    </location>
</feature>